<sequence>MLFIRQRLGRVVVVCAIAVTVFTSFTATPAQAWPGAELNRAMYGVNGQLLGRATWFSADTGYYWNGLIEVHDLFCDQDNGIIAALYAFRGGEWQRTTLASVRGCGSSNYVDVKKAPAGPYVGDRIRFRVCKLLPNGTWIDCYDQYAINEPM</sequence>
<keyword evidence="3" id="KW-1185">Reference proteome</keyword>
<evidence type="ECO:0000313" key="3">
    <source>
        <dbReference type="Proteomes" id="UP000482960"/>
    </source>
</evidence>
<gene>
    <name evidence="2" type="ORF">Prum_090820</name>
</gene>
<evidence type="ECO:0000256" key="1">
    <source>
        <dbReference type="SAM" id="SignalP"/>
    </source>
</evidence>
<reference evidence="2 3" key="1">
    <citation type="submission" date="2020-03" db="EMBL/GenBank/DDBJ databases">
        <title>Whole genome shotgun sequence of Phytohabitans rumicis NBRC 108638.</title>
        <authorList>
            <person name="Komaki H."/>
            <person name="Tamura T."/>
        </authorList>
    </citation>
    <scope>NUCLEOTIDE SEQUENCE [LARGE SCALE GENOMIC DNA]</scope>
    <source>
        <strain evidence="2 3">NBRC 108638</strain>
    </source>
</reference>
<proteinExistence type="predicted"/>
<accession>A0A6V8LIQ9</accession>
<feature type="signal peptide" evidence="1">
    <location>
        <begin position="1"/>
        <end position="32"/>
    </location>
</feature>
<feature type="chain" id="PRO_5028903959" description="Secreted protein" evidence="1">
    <location>
        <begin position="33"/>
        <end position="151"/>
    </location>
</feature>
<name>A0A6V8LIQ9_9ACTN</name>
<reference evidence="2 3" key="2">
    <citation type="submission" date="2020-03" db="EMBL/GenBank/DDBJ databases">
        <authorList>
            <person name="Ichikawa N."/>
            <person name="Kimura A."/>
            <person name="Kitahashi Y."/>
            <person name="Uohara A."/>
        </authorList>
    </citation>
    <scope>NUCLEOTIDE SEQUENCE [LARGE SCALE GENOMIC DNA]</scope>
    <source>
        <strain evidence="2 3">NBRC 108638</strain>
    </source>
</reference>
<dbReference type="AlphaFoldDB" id="A0A6V8LIQ9"/>
<dbReference type="EMBL" id="BLPG01000001">
    <property type="protein sequence ID" value="GFJ95440.1"/>
    <property type="molecule type" value="Genomic_DNA"/>
</dbReference>
<dbReference type="Proteomes" id="UP000482960">
    <property type="component" value="Unassembled WGS sequence"/>
</dbReference>
<evidence type="ECO:0000313" key="2">
    <source>
        <dbReference type="EMBL" id="GFJ95440.1"/>
    </source>
</evidence>
<evidence type="ECO:0008006" key="4">
    <source>
        <dbReference type="Google" id="ProtNLM"/>
    </source>
</evidence>
<protein>
    <recommendedName>
        <fullName evidence="4">Secreted protein</fullName>
    </recommendedName>
</protein>
<keyword evidence="1" id="KW-0732">Signal</keyword>
<dbReference type="RefSeq" id="WP_173083016.1">
    <property type="nucleotide sequence ID" value="NZ_BAABJB010000083.1"/>
</dbReference>
<comment type="caution">
    <text evidence="2">The sequence shown here is derived from an EMBL/GenBank/DDBJ whole genome shotgun (WGS) entry which is preliminary data.</text>
</comment>
<organism evidence="2 3">
    <name type="scientific">Phytohabitans rumicis</name>
    <dbReference type="NCBI Taxonomy" id="1076125"/>
    <lineage>
        <taxon>Bacteria</taxon>
        <taxon>Bacillati</taxon>
        <taxon>Actinomycetota</taxon>
        <taxon>Actinomycetes</taxon>
        <taxon>Micromonosporales</taxon>
        <taxon>Micromonosporaceae</taxon>
    </lineage>
</organism>